<gene>
    <name evidence="3" type="ORF">HJG60_002260</name>
</gene>
<dbReference type="Proteomes" id="UP000664940">
    <property type="component" value="Unassembled WGS sequence"/>
</dbReference>
<dbReference type="AlphaFoldDB" id="A0A833YUJ5"/>
<evidence type="ECO:0000259" key="2">
    <source>
        <dbReference type="Pfam" id="PF14917"/>
    </source>
</evidence>
<feature type="domain" description="Coiled coil protein 74 C-terminal" evidence="2">
    <location>
        <begin position="62"/>
        <end position="180"/>
    </location>
</feature>
<dbReference type="PANTHER" id="PTHR14882:SF5">
    <property type="entry name" value="COILED-COIL DOMAIN CONTAINING 74A"/>
    <property type="match status" value="1"/>
</dbReference>
<reference evidence="3 4" key="1">
    <citation type="journal article" date="2020" name="Nature">
        <title>Six reference-quality genomes reveal evolution of bat adaptations.</title>
        <authorList>
            <person name="Jebb D."/>
            <person name="Huang Z."/>
            <person name="Pippel M."/>
            <person name="Hughes G.M."/>
            <person name="Lavrichenko K."/>
            <person name="Devanna P."/>
            <person name="Winkler S."/>
            <person name="Jermiin L.S."/>
            <person name="Skirmuntt E.C."/>
            <person name="Katzourakis A."/>
            <person name="Burkitt-Gray L."/>
            <person name="Ray D.A."/>
            <person name="Sullivan K.A.M."/>
            <person name="Roscito J.G."/>
            <person name="Kirilenko B.M."/>
            <person name="Davalos L.M."/>
            <person name="Corthals A.P."/>
            <person name="Power M.L."/>
            <person name="Jones G."/>
            <person name="Ransome R.D."/>
            <person name="Dechmann D.K.N."/>
            <person name="Locatelli A.G."/>
            <person name="Puechmaille S.J."/>
            <person name="Fedrigo O."/>
            <person name="Jarvis E.D."/>
            <person name="Hiller M."/>
            <person name="Vernes S.C."/>
            <person name="Myers E.W."/>
            <person name="Teeling E.C."/>
        </authorList>
    </citation>
    <scope>NUCLEOTIDE SEQUENCE [LARGE SCALE GENOMIC DNA]</scope>
    <source>
        <strain evidence="3">Bat1K_MPI-CBG_1</strain>
    </source>
</reference>
<comment type="caution">
    <text evidence="3">The sequence shown here is derived from an EMBL/GenBank/DDBJ whole genome shotgun (WGS) entry which is preliminary data.</text>
</comment>
<dbReference type="InterPro" id="IPR029422">
    <property type="entry name" value="CCDC74_C"/>
</dbReference>
<evidence type="ECO:0000313" key="3">
    <source>
        <dbReference type="EMBL" id="KAF6080738.1"/>
    </source>
</evidence>
<sequence>MDLEEKNSVAALLHSSKVDKVAGTQGLAKDEEVKTFNPEATVAAGSQHKGKQVMGAHPVMSLPPHLRKPTSIQQCEVIIRQLWNANLLQAQELQHLKSLLEGTQRSSQVTPEDPGPKSTDQEASQLPKVPTKGVSKKCLILSPMPGTERAILPALKQTLKNNFAERQKRLQVVQNRRLHRSML</sequence>
<feature type="region of interest" description="Disordered" evidence="1">
    <location>
        <begin position="102"/>
        <end position="131"/>
    </location>
</feature>
<proteinExistence type="predicted"/>
<accession>A0A833YUJ5</accession>
<dbReference type="Pfam" id="PF14917">
    <property type="entry name" value="CCDC74_C"/>
    <property type="match status" value="1"/>
</dbReference>
<name>A0A833YUJ5_9CHIR</name>
<dbReference type="PANTHER" id="PTHR14882">
    <property type="entry name" value="COILED-COIL DOMAIN-CONTAINING 74A"/>
    <property type="match status" value="1"/>
</dbReference>
<protein>
    <submittedName>
        <fullName evidence="3">Coiled-coil domain containing 74A</fullName>
    </submittedName>
</protein>
<evidence type="ECO:0000313" key="4">
    <source>
        <dbReference type="Proteomes" id="UP000664940"/>
    </source>
</evidence>
<dbReference type="InterPro" id="IPR040370">
    <property type="entry name" value="CCDC74A/CCDC74B/CCDC92"/>
</dbReference>
<dbReference type="EMBL" id="JABVXQ010000013">
    <property type="protein sequence ID" value="KAF6080738.1"/>
    <property type="molecule type" value="Genomic_DNA"/>
</dbReference>
<organism evidence="3 4">
    <name type="scientific">Phyllostomus discolor</name>
    <name type="common">pale spear-nosed bat</name>
    <dbReference type="NCBI Taxonomy" id="89673"/>
    <lineage>
        <taxon>Eukaryota</taxon>
        <taxon>Metazoa</taxon>
        <taxon>Chordata</taxon>
        <taxon>Craniata</taxon>
        <taxon>Vertebrata</taxon>
        <taxon>Euteleostomi</taxon>
        <taxon>Mammalia</taxon>
        <taxon>Eutheria</taxon>
        <taxon>Laurasiatheria</taxon>
        <taxon>Chiroptera</taxon>
        <taxon>Yangochiroptera</taxon>
        <taxon>Phyllostomidae</taxon>
        <taxon>Phyllostominae</taxon>
        <taxon>Phyllostomus</taxon>
    </lineage>
</organism>
<evidence type="ECO:0000256" key="1">
    <source>
        <dbReference type="SAM" id="MobiDB-lite"/>
    </source>
</evidence>